<evidence type="ECO:0000313" key="3">
    <source>
        <dbReference type="Proteomes" id="UP000799539"/>
    </source>
</evidence>
<gene>
    <name evidence="2" type="ORF">CERZMDRAFT_122805</name>
</gene>
<keyword evidence="3" id="KW-1185">Reference proteome</keyword>
<evidence type="ECO:0000313" key="2">
    <source>
        <dbReference type="EMBL" id="KAF2207205.1"/>
    </source>
</evidence>
<dbReference type="AlphaFoldDB" id="A0A6A6EZT0"/>
<protein>
    <recommendedName>
        <fullName evidence="4">SnoaL-like domain-containing protein</fullName>
    </recommendedName>
</protein>
<dbReference type="Proteomes" id="UP000799539">
    <property type="component" value="Unassembled WGS sequence"/>
</dbReference>
<feature type="compositionally biased region" description="Low complexity" evidence="1">
    <location>
        <begin position="1"/>
        <end position="27"/>
    </location>
</feature>
<name>A0A6A6EZT0_9PEZI</name>
<evidence type="ECO:0008006" key="4">
    <source>
        <dbReference type="Google" id="ProtNLM"/>
    </source>
</evidence>
<reference evidence="2" key="1">
    <citation type="journal article" date="2020" name="Stud. Mycol.">
        <title>101 Dothideomycetes genomes: a test case for predicting lifestyles and emergence of pathogens.</title>
        <authorList>
            <person name="Haridas S."/>
            <person name="Albert R."/>
            <person name="Binder M."/>
            <person name="Bloem J."/>
            <person name="Labutti K."/>
            <person name="Salamov A."/>
            <person name="Andreopoulos B."/>
            <person name="Baker S."/>
            <person name="Barry K."/>
            <person name="Bills G."/>
            <person name="Bluhm B."/>
            <person name="Cannon C."/>
            <person name="Castanera R."/>
            <person name="Culley D."/>
            <person name="Daum C."/>
            <person name="Ezra D."/>
            <person name="Gonzalez J."/>
            <person name="Henrissat B."/>
            <person name="Kuo A."/>
            <person name="Liang C."/>
            <person name="Lipzen A."/>
            <person name="Lutzoni F."/>
            <person name="Magnuson J."/>
            <person name="Mondo S."/>
            <person name="Nolan M."/>
            <person name="Ohm R."/>
            <person name="Pangilinan J."/>
            <person name="Park H.-J."/>
            <person name="Ramirez L."/>
            <person name="Alfaro M."/>
            <person name="Sun H."/>
            <person name="Tritt A."/>
            <person name="Yoshinaga Y."/>
            <person name="Zwiers L.-H."/>
            <person name="Turgeon B."/>
            <person name="Goodwin S."/>
            <person name="Spatafora J."/>
            <person name="Crous P."/>
            <person name="Grigoriev I."/>
        </authorList>
    </citation>
    <scope>NUCLEOTIDE SEQUENCE</scope>
    <source>
        <strain evidence="2">SCOH1-5</strain>
    </source>
</reference>
<dbReference type="EMBL" id="ML992706">
    <property type="protein sequence ID" value="KAF2207205.1"/>
    <property type="molecule type" value="Genomic_DNA"/>
</dbReference>
<evidence type="ECO:0000256" key="1">
    <source>
        <dbReference type="SAM" id="MobiDB-lite"/>
    </source>
</evidence>
<feature type="region of interest" description="Disordered" evidence="1">
    <location>
        <begin position="1"/>
        <end position="37"/>
    </location>
</feature>
<proteinExistence type="predicted"/>
<accession>A0A6A6EZT0</accession>
<dbReference type="OrthoDB" id="3648675at2759"/>
<sequence>MSSEFSAPSSSATPASEQSGISGSVSSATTAHSAGVPPPGQSVAQYLESICVSGALAINDRDFDYENNDLYKCVAPSFRAHFENFPHPLTLLEHSSILRQTIQAFPAYHVEVKNVNSEVKQEKGEATVYMESEITGAPEGVKTFLINEFKFRKVDGCWRCFVHHGMKGIGDHSPMLNQF</sequence>
<organism evidence="2 3">
    <name type="scientific">Cercospora zeae-maydis SCOH1-5</name>
    <dbReference type="NCBI Taxonomy" id="717836"/>
    <lineage>
        <taxon>Eukaryota</taxon>
        <taxon>Fungi</taxon>
        <taxon>Dikarya</taxon>
        <taxon>Ascomycota</taxon>
        <taxon>Pezizomycotina</taxon>
        <taxon>Dothideomycetes</taxon>
        <taxon>Dothideomycetidae</taxon>
        <taxon>Mycosphaerellales</taxon>
        <taxon>Mycosphaerellaceae</taxon>
        <taxon>Cercospora</taxon>
    </lineage>
</organism>